<feature type="compositionally biased region" description="Basic and acidic residues" evidence="1">
    <location>
        <begin position="30"/>
        <end position="42"/>
    </location>
</feature>
<gene>
    <name evidence="2" type="ORF">AVDCRST_MAG67-70</name>
</gene>
<evidence type="ECO:0000313" key="2">
    <source>
        <dbReference type="EMBL" id="CAA9471603.1"/>
    </source>
</evidence>
<sequence>ARHETPLQPEPPEGAHPDRRRAAPRVRLHALPEGREGPEGRL</sequence>
<keyword evidence="2" id="KW-0687">Ribonucleoprotein</keyword>
<dbReference type="GO" id="GO:0005840">
    <property type="term" value="C:ribosome"/>
    <property type="evidence" value="ECO:0007669"/>
    <property type="project" value="UniProtKB-KW"/>
</dbReference>
<organism evidence="2">
    <name type="scientific">uncultured Solirubrobacteraceae bacterium</name>
    <dbReference type="NCBI Taxonomy" id="1162706"/>
    <lineage>
        <taxon>Bacteria</taxon>
        <taxon>Bacillati</taxon>
        <taxon>Actinomycetota</taxon>
        <taxon>Thermoleophilia</taxon>
        <taxon>Solirubrobacterales</taxon>
        <taxon>Solirubrobacteraceae</taxon>
        <taxon>environmental samples</taxon>
    </lineage>
</organism>
<dbReference type="AlphaFoldDB" id="A0A6J4RPI9"/>
<evidence type="ECO:0000256" key="1">
    <source>
        <dbReference type="SAM" id="MobiDB-lite"/>
    </source>
</evidence>
<keyword evidence="2" id="KW-0689">Ribosomal protein</keyword>
<protein>
    <submittedName>
        <fullName evidence="2">LSU ribosomal protein L28p @ LSU ribosomal protein L28p, zinc-dependent</fullName>
    </submittedName>
</protein>
<feature type="non-terminal residue" evidence="2">
    <location>
        <position position="1"/>
    </location>
</feature>
<dbReference type="EMBL" id="CADCVQ010000006">
    <property type="protein sequence ID" value="CAA9471603.1"/>
    <property type="molecule type" value="Genomic_DNA"/>
</dbReference>
<reference evidence="2" key="1">
    <citation type="submission" date="2020-02" db="EMBL/GenBank/DDBJ databases">
        <authorList>
            <person name="Meier V. D."/>
        </authorList>
    </citation>
    <scope>NUCLEOTIDE SEQUENCE</scope>
    <source>
        <strain evidence="2">AVDCRST_MAG67</strain>
    </source>
</reference>
<proteinExistence type="predicted"/>
<feature type="region of interest" description="Disordered" evidence="1">
    <location>
        <begin position="1"/>
        <end position="42"/>
    </location>
</feature>
<name>A0A6J4RPI9_9ACTN</name>
<accession>A0A6J4RPI9</accession>
<feature type="non-terminal residue" evidence="2">
    <location>
        <position position="42"/>
    </location>
</feature>